<dbReference type="InterPro" id="IPR010730">
    <property type="entry name" value="HET"/>
</dbReference>
<accession>A0A6A5ZWI6</accession>
<protein>
    <recommendedName>
        <fullName evidence="1">Heterokaryon incompatibility domain-containing protein</fullName>
    </recommendedName>
</protein>
<dbReference type="EMBL" id="ML977310">
    <property type="protein sequence ID" value="KAF2122738.1"/>
    <property type="molecule type" value="Genomic_DNA"/>
</dbReference>
<dbReference type="PANTHER" id="PTHR24148:SF64">
    <property type="entry name" value="HETEROKARYON INCOMPATIBILITY DOMAIN-CONTAINING PROTEIN"/>
    <property type="match status" value="1"/>
</dbReference>
<feature type="domain" description="Heterokaryon incompatibility" evidence="1">
    <location>
        <begin position="49"/>
        <end position="212"/>
    </location>
</feature>
<dbReference type="AlphaFoldDB" id="A0A6A5ZWI6"/>
<evidence type="ECO:0000313" key="3">
    <source>
        <dbReference type="Proteomes" id="UP000799770"/>
    </source>
</evidence>
<dbReference type="InterPro" id="IPR052895">
    <property type="entry name" value="HetReg/Transcr_Mod"/>
</dbReference>
<sequence>MNIDFTHRHRLSYRGLEVEWPLRLLHIPSMTSFERNGTCEYLGIERPQYAIITYTWGRFTAPDGGPALPVEGTTWVIPPVHCFSVELFFATIKNIGSRYDWLWLDVACIDQIDEQVKMAEVARQVGIFHGAAEAFAWLHSLDSLVACRSISILAEIGGYDVLGQDHVWDYETEQLRLNLSLNYYRVRLDSVEKALQALIADPWFTSLWTLQESILRRDAQLLSADGEPILYETQEMGDTKQACTIALLNGWCAGIWHDLKYYANGRKLSKAEQVQASTITNLIERVGLNFASAINPNVQYGAARFRETKYPKDRVYGIYGIYRTVFPSSFRLPGPAEVTPDELELFFASALNKFCPWIAQCFVHLAQPRPGHSWCITQDSTVPKSIVYIPEKDITSDPQESGAGTSDPIIIYLTLKLKAIFSKEILCGACNGNSAQSSVVTGNAWDSFSCGMT</sequence>
<reference evidence="2" key="1">
    <citation type="journal article" date="2020" name="Stud. Mycol.">
        <title>101 Dothideomycetes genomes: a test case for predicting lifestyles and emergence of pathogens.</title>
        <authorList>
            <person name="Haridas S."/>
            <person name="Albert R."/>
            <person name="Binder M."/>
            <person name="Bloem J."/>
            <person name="Labutti K."/>
            <person name="Salamov A."/>
            <person name="Andreopoulos B."/>
            <person name="Baker S."/>
            <person name="Barry K."/>
            <person name="Bills G."/>
            <person name="Bluhm B."/>
            <person name="Cannon C."/>
            <person name="Castanera R."/>
            <person name="Culley D."/>
            <person name="Daum C."/>
            <person name="Ezra D."/>
            <person name="Gonzalez J."/>
            <person name="Henrissat B."/>
            <person name="Kuo A."/>
            <person name="Liang C."/>
            <person name="Lipzen A."/>
            <person name="Lutzoni F."/>
            <person name="Magnuson J."/>
            <person name="Mondo S."/>
            <person name="Nolan M."/>
            <person name="Ohm R."/>
            <person name="Pangilinan J."/>
            <person name="Park H.-J."/>
            <person name="Ramirez L."/>
            <person name="Alfaro M."/>
            <person name="Sun H."/>
            <person name="Tritt A."/>
            <person name="Yoshinaga Y."/>
            <person name="Zwiers L.-H."/>
            <person name="Turgeon B."/>
            <person name="Goodwin S."/>
            <person name="Spatafora J."/>
            <person name="Crous P."/>
            <person name="Grigoriev I."/>
        </authorList>
    </citation>
    <scope>NUCLEOTIDE SEQUENCE</scope>
    <source>
        <strain evidence="2">CBS 627.86</strain>
    </source>
</reference>
<proteinExistence type="predicted"/>
<dbReference type="OrthoDB" id="2157530at2759"/>
<dbReference type="Pfam" id="PF06985">
    <property type="entry name" value="HET"/>
    <property type="match status" value="1"/>
</dbReference>
<dbReference type="Proteomes" id="UP000799770">
    <property type="component" value="Unassembled WGS sequence"/>
</dbReference>
<name>A0A6A5ZWI6_9PLEO</name>
<dbReference type="PANTHER" id="PTHR24148">
    <property type="entry name" value="ANKYRIN REPEAT DOMAIN-CONTAINING PROTEIN 39 HOMOLOG-RELATED"/>
    <property type="match status" value="1"/>
</dbReference>
<organism evidence="2 3">
    <name type="scientific">Lophiotrema nucula</name>
    <dbReference type="NCBI Taxonomy" id="690887"/>
    <lineage>
        <taxon>Eukaryota</taxon>
        <taxon>Fungi</taxon>
        <taxon>Dikarya</taxon>
        <taxon>Ascomycota</taxon>
        <taxon>Pezizomycotina</taxon>
        <taxon>Dothideomycetes</taxon>
        <taxon>Pleosporomycetidae</taxon>
        <taxon>Pleosporales</taxon>
        <taxon>Lophiotremataceae</taxon>
        <taxon>Lophiotrema</taxon>
    </lineage>
</organism>
<keyword evidence="3" id="KW-1185">Reference proteome</keyword>
<evidence type="ECO:0000313" key="2">
    <source>
        <dbReference type="EMBL" id="KAF2122738.1"/>
    </source>
</evidence>
<evidence type="ECO:0000259" key="1">
    <source>
        <dbReference type="Pfam" id="PF06985"/>
    </source>
</evidence>
<gene>
    <name evidence="2" type="ORF">BDV96DRAFT_656398</name>
</gene>